<reference evidence="3" key="2">
    <citation type="submission" date="2020-10" db="UniProtKB">
        <authorList>
            <consortium name="WormBaseParasite"/>
        </authorList>
    </citation>
    <scope>IDENTIFICATION</scope>
</reference>
<accession>A0A7E4VVN2</accession>
<organism evidence="2 3">
    <name type="scientific">Panagrellus redivivus</name>
    <name type="common">Microworm</name>
    <dbReference type="NCBI Taxonomy" id="6233"/>
    <lineage>
        <taxon>Eukaryota</taxon>
        <taxon>Metazoa</taxon>
        <taxon>Ecdysozoa</taxon>
        <taxon>Nematoda</taxon>
        <taxon>Chromadorea</taxon>
        <taxon>Rhabditida</taxon>
        <taxon>Tylenchina</taxon>
        <taxon>Panagrolaimomorpha</taxon>
        <taxon>Panagrolaimoidea</taxon>
        <taxon>Panagrolaimidae</taxon>
        <taxon>Panagrellus</taxon>
    </lineage>
</organism>
<sequence length="81" mass="9037">MLEKGVQDDISNLVSDASGIGDKLDRLQDKVMNKLAAQTEYIARLERKLAHAEAERDSLMAENETLRRKMAQFDSVTTAAN</sequence>
<name>A0A7E4VVN2_PANRE</name>
<dbReference type="Proteomes" id="UP000492821">
    <property type="component" value="Unassembled WGS sequence"/>
</dbReference>
<dbReference type="AlphaFoldDB" id="A0A7E4VVN2"/>
<dbReference type="WBParaSite" id="Pan_g4036.t1">
    <property type="protein sequence ID" value="Pan_g4036.t1"/>
    <property type="gene ID" value="Pan_g4036"/>
</dbReference>
<proteinExistence type="predicted"/>
<evidence type="ECO:0000313" key="2">
    <source>
        <dbReference type="Proteomes" id="UP000492821"/>
    </source>
</evidence>
<feature type="coiled-coil region" evidence="1">
    <location>
        <begin position="35"/>
        <end position="69"/>
    </location>
</feature>
<evidence type="ECO:0000256" key="1">
    <source>
        <dbReference type="SAM" id="Coils"/>
    </source>
</evidence>
<protein>
    <submittedName>
        <fullName evidence="3">IF rod domain-containing protein</fullName>
    </submittedName>
</protein>
<reference evidence="2" key="1">
    <citation type="journal article" date="2013" name="Genetics">
        <title>The draft genome and transcriptome of Panagrellus redivivus are shaped by the harsh demands of a free-living lifestyle.</title>
        <authorList>
            <person name="Srinivasan J."/>
            <person name="Dillman A.R."/>
            <person name="Macchietto M.G."/>
            <person name="Heikkinen L."/>
            <person name="Lakso M."/>
            <person name="Fracchia K.M."/>
            <person name="Antoshechkin I."/>
            <person name="Mortazavi A."/>
            <person name="Wong G."/>
            <person name="Sternberg P.W."/>
        </authorList>
    </citation>
    <scope>NUCLEOTIDE SEQUENCE [LARGE SCALE GENOMIC DNA]</scope>
    <source>
        <strain evidence="2">MT8872</strain>
    </source>
</reference>
<keyword evidence="2" id="KW-1185">Reference proteome</keyword>
<evidence type="ECO:0000313" key="3">
    <source>
        <dbReference type="WBParaSite" id="Pan_g4036.t1"/>
    </source>
</evidence>
<keyword evidence="1" id="KW-0175">Coiled coil</keyword>